<dbReference type="EMBL" id="JAUSVS010000003">
    <property type="protein sequence ID" value="MDQ0464516.1"/>
    <property type="molecule type" value="Genomic_DNA"/>
</dbReference>
<evidence type="ECO:0000313" key="3">
    <source>
        <dbReference type="Proteomes" id="UP001228905"/>
    </source>
</evidence>
<organism evidence="2 3">
    <name type="scientific">Caulobacter ginsengisoli</name>
    <dbReference type="NCBI Taxonomy" id="400775"/>
    <lineage>
        <taxon>Bacteria</taxon>
        <taxon>Pseudomonadati</taxon>
        <taxon>Pseudomonadota</taxon>
        <taxon>Alphaproteobacteria</taxon>
        <taxon>Caulobacterales</taxon>
        <taxon>Caulobacteraceae</taxon>
        <taxon>Caulobacter</taxon>
    </lineage>
</organism>
<gene>
    <name evidence="2" type="ORF">QO010_002297</name>
</gene>
<dbReference type="Proteomes" id="UP001228905">
    <property type="component" value="Unassembled WGS sequence"/>
</dbReference>
<protein>
    <recommendedName>
        <fullName evidence="4">Tat pathway signal protein</fullName>
    </recommendedName>
</protein>
<feature type="signal peptide" evidence="1">
    <location>
        <begin position="1"/>
        <end position="23"/>
    </location>
</feature>
<evidence type="ECO:0008006" key="4">
    <source>
        <dbReference type="Google" id="ProtNLM"/>
    </source>
</evidence>
<evidence type="ECO:0000313" key="2">
    <source>
        <dbReference type="EMBL" id="MDQ0464516.1"/>
    </source>
</evidence>
<dbReference type="RefSeq" id="WP_307349249.1">
    <property type="nucleotide sequence ID" value="NZ_JAUSVS010000003.1"/>
</dbReference>
<accession>A0ABU0IR71</accession>
<keyword evidence="3" id="KW-1185">Reference proteome</keyword>
<name>A0ABU0IR71_9CAUL</name>
<proteinExistence type="predicted"/>
<keyword evidence="1" id="KW-0732">Signal</keyword>
<sequence length="215" mass="22500">MTIDRRFLLAGLATAAVPGLALAESKTIPAKKIFQFLDLYLGIPPAERNRFTLAYYLKRDGKPWSGAGFTLIGANGVRTPLPVGPNGRFTRTPTLADLKAGAQIEITAQGEGKFQLNMQMEPLVPMAEVMNAGDFAAAIAQCGTAIKKNAGVLGFAAPKITQVAFVGVPAGTAVLPGGKTAALPLFKTLPAYNPANLKGASQLRFAKPPARAVLV</sequence>
<feature type="chain" id="PRO_5046666705" description="Tat pathway signal protein" evidence="1">
    <location>
        <begin position="24"/>
        <end position="215"/>
    </location>
</feature>
<reference evidence="2 3" key="1">
    <citation type="submission" date="2023-07" db="EMBL/GenBank/DDBJ databases">
        <title>Genomic Encyclopedia of Type Strains, Phase IV (KMG-IV): sequencing the most valuable type-strain genomes for metagenomic binning, comparative biology and taxonomic classification.</title>
        <authorList>
            <person name="Goeker M."/>
        </authorList>
    </citation>
    <scope>NUCLEOTIDE SEQUENCE [LARGE SCALE GENOMIC DNA]</scope>
    <source>
        <strain evidence="2 3">DSM 18695</strain>
    </source>
</reference>
<evidence type="ECO:0000256" key="1">
    <source>
        <dbReference type="SAM" id="SignalP"/>
    </source>
</evidence>
<comment type="caution">
    <text evidence="2">The sequence shown here is derived from an EMBL/GenBank/DDBJ whole genome shotgun (WGS) entry which is preliminary data.</text>
</comment>